<evidence type="ECO:0000256" key="3">
    <source>
        <dbReference type="ARBA" id="ARBA00022692"/>
    </source>
</evidence>
<evidence type="ECO:0000256" key="1">
    <source>
        <dbReference type="ARBA" id="ARBA00004651"/>
    </source>
</evidence>
<dbReference type="RefSeq" id="WP_184404523.1">
    <property type="nucleotide sequence ID" value="NZ_JACHHJ010000003.1"/>
</dbReference>
<dbReference type="InterPro" id="IPR005598">
    <property type="entry name" value="ATP_synth_I"/>
</dbReference>
<dbReference type="InterPro" id="IPR039072">
    <property type="entry name" value="ATP_synth_I_Bacilli"/>
</dbReference>
<dbReference type="PANTHER" id="PTHR40035">
    <property type="entry name" value="ATP SYNTHASE PROTEIN I"/>
    <property type="match status" value="1"/>
</dbReference>
<accession>A0A841Q064</accession>
<keyword evidence="4 6" id="KW-1133">Transmembrane helix</keyword>
<feature type="transmembrane region" description="Helical" evidence="6">
    <location>
        <begin position="10"/>
        <end position="28"/>
    </location>
</feature>
<sequence>MPSLQQRMKLYYWMMAFIAFVSGCMYFLTPYESIFLGLLLGSFACLMSFMSVYIKALVIGGAADKQPSGMIPYLITALGLVLRYATIAVAVAIALFFPETFHLWAVLIGYASLYLYILVDMFLQLKKER</sequence>
<evidence type="ECO:0000313" key="7">
    <source>
        <dbReference type="EMBL" id="MBB6450465.1"/>
    </source>
</evidence>
<protein>
    <submittedName>
        <fullName evidence="7">ATP synthase protein I</fullName>
    </submittedName>
</protein>
<keyword evidence="2" id="KW-1003">Cell membrane</keyword>
<dbReference type="GO" id="GO:0005886">
    <property type="term" value="C:plasma membrane"/>
    <property type="evidence" value="ECO:0007669"/>
    <property type="project" value="UniProtKB-SubCell"/>
</dbReference>
<evidence type="ECO:0000256" key="2">
    <source>
        <dbReference type="ARBA" id="ARBA00022475"/>
    </source>
</evidence>
<evidence type="ECO:0000256" key="5">
    <source>
        <dbReference type="ARBA" id="ARBA00023136"/>
    </source>
</evidence>
<feature type="transmembrane region" description="Helical" evidence="6">
    <location>
        <begin position="103"/>
        <end position="123"/>
    </location>
</feature>
<dbReference type="PANTHER" id="PTHR40035:SF1">
    <property type="entry name" value="ATP SYNTHASE PROTEIN I"/>
    <property type="match status" value="1"/>
</dbReference>
<dbReference type="Pfam" id="PF03899">
    <property type="entry name" value="ATP-synt_I"/>
    <property type="match status" value="1"/>
</dbReference>
<comment type="caution">
    <text evidence="7">The sequence shown here is derived from an EMBL/GenBank/DDBJ whole genome shotgun (WGS) entry which is preliminary data.</text>
</comment>
<dbReference type="EMBL" id="JACHHJ010000003">
    <property type="protein sequence ID" value="MBB6450465.1"/>
    <property type="molecule type" value="Genomic_DNA"/>
</dbReference>
<name>A0A841Q064_9BACL</name>
<keyword evidence="8" id="KW-1185">Reference proteome</keyword>
<keyword evidence="5 6" id="KW-0472">Membrane</keyword>
<proteinExistence type="predicted"/>
<feature type="transmembrane region" description="Helical" evidence="6">
    <location>
        <begin position="70"/>
        <end position="97"/>
    </location>
</feature>
<keyword evidence="3 6" id="KW-0812">Transmembrane</keyword>
<evidence type="ECO:0000313" key="8">
    <source>
        <dbReference type="Proteomes" id="UP000568839"/>
    </source>
</evidence>
<comment type="subcellular location">
    <subcellularLocation>
        <location evidence="1">Cell membrane</location>
        <topology evidence="1">Multi-pass membrane protein</topology>
    </subcellularLocation>
</comment>
<feature type="transmembrane region" description="Helical" evidence="6">
    <location>
        <begin position="34"/>
        <end position="58"/>
    </location>
</feature>
<dbReference type="PROSITE" id="PS51257">
    <property type="entry name" value="PROKAR_LIPOPROTEIN"/>
    <property type="match status" value="1"/>
</dbReference>
<gene>
    <name evidence="7" type="ORF">HNR44_002448</name>
</gene>
<dbReference type="AlphaFoldDB" id="A0A841Q064"/>
<dbReference type="Proteomes" id="UP000568839">
    <property type="component" value="Unassembled WGS sequence"/>
</dbReference>
<reference evidence="7 8" key="1">
    <citation type="submission" date="2020-08" db="EMBL/GenBank/DDBJ databases">
        <title>Genomic Encyclopedia of Type Strains, Phase IV (KMG-IV): sequencing the most valuable type-strain genomes for metagenomic binning, comparative biology and taxonomic classification.</title>
        <authorList>
            <person name="Goeker M."/>
        </authorList>
    </citation>
    <scope>NUCLEOTIDE SEQUENCE [LARGE SCALE GENOMIC DNA]</scope>
    <source>
        <strain evidence="7 8">DSM 21769</strain>
    </source>
</reference>
<evidence type="ECO:0000256" key="4">
    <source>
        <dbReference type="ARBA" id="ARBA00022989"/>
    </source>
</evidence>
<organism evidence="7 8">
    <name type="scientific">Geomicrobium halophilum</name>
    <dbReference type="NCBI Taxonomy" id="549000"/>
    <lineage>
        <taxon>Bacteria</taxon>
        <taxon>Bacillati</taxon>
        <taxon>Bacillota</taxon>
        <taxon>Bacilli</taxon>
        <taxon>Bacillales</taxon>
        <taxon>Geomicrobium</taxon>
    </lineage>
</organism>
<evidence type="ECO:0000256" key="6">
    <source>
        <dbReference type="SAM" id="Phobius"/>
    </source>
</evidence>